<evidence type="ECO:0000313" key="2">
    <source>
        <dbReference type="EMBL" id="CAF0798642.1"/>
    </source>
</evidence>
<reference evidence="2" key="1">
    <citation type="submission" date="2021-02" db="EMBL/GenBank/DDBJ databases">
        <authorList>
            <person name="Nowell W R."/>
        </authorList>
    </citation>
    <scope>NUCLEOTIDE SEQUENCE</scope>
</reference>
<sequence length="83" mass="9026">MKAIIKFLCVLCLIVCAWAAPGTFNKPNTLTLDHGVIAINICPIPMCMQIQMPCDNIQTGYMTVNGKKCPMCQYCATPTVGQS</sequence>
<dbReference type="AlphaFoldDB" id="A0A813SR17"/>
<feature type="signal peptide" evidence="1">
    <location>
        <begin position="1"/>
        <end position="19"/>
    </location>
</feature>
<evidence type="ECO:0000256" key="1">
    <source>
        <dbReference type="SAM" id="SignalP"/>
    </source>
</evidence>
<proteinExistence type="predicted"/>
<organism evidence="2 3">
    <name type="scientific">Rotaria sordida</name>
    <dbReference type="NCBI Taxonomy" id="392033"/>
    <lineage>
        <taxon>Eukaryota</taxon>
        <taxon>Metazoa</taxon>
        <taxon>Spiralia</taxon>
        <taxon>Gnathifera</taxon>
        <taxon>Rotifera</taxon>
        <taxon>Eurotatoria</taxon>
        <taxon>Bdelloidea</taxon>
        <taxon>Philodinida</taxon>
        <taxon>Philodinidae</taxon>
        <taxon>Rotaria</taxon>
    </lineage>
</organism>
<protein>
    <submittedName>
        <fullName evidence="2">Uncharacterized protein</fullName>
    </submittedName>
</protein>
<dbReference type="Proteomes" id="UP000663882">
    <property type="component" value="Unassembled WGS sequence"/>
</dbReference>
<gene>
    <name evidence="2" type="ORF">RFH988_LOCUS3803</name>
</gene>
<keyword evidence="1" id="KW-0732">Signal</keyword>
<name>A0A813SR17_9BILA</name>
<comment type="caution">
    <text evidence="2">The sequence shown here is derived from an EMBL/GenBank/DDBJ whole genome shotgun (WGS) entry which is preliminary data.</text>
</comment>
<dbReference type="OrthoDB" id="10031810at2759"/>
<dbReference type="EMBL" id="CAJNOO010000094">
    <property type="protein sequence ID" value="CAF0798642.1"/>
    <property type="molecule type" value="Genomic_DNA"/>
</dbReference>
<evidence type="ECO:0000313" key="3">
    <source>
        <dbReference type="Proteomes" id="UP000663882"/>
    </source>
</evidence>
<feature type="chain" id="PRO_5032982886" evidence="1">
    <location>
        <begin position="20"/>
        <end position="83"/>
    </location>
</feature>
<accession>A0A813SR17</accession>